<dbReference type="InterPro" id="IPR020058">
    <property type="entry name" value="Glu/Gln-tRNA-synth_Ib_cat-dom"/>
</dbReference>
<dbReference type="InterPro" id="IPR020751">
    <property type="entry name" value="aa-tRNA-synth_I_codon-bd_sub2"/>
</dbReference>
<keyword evidence="7" id="KW-0963">Cytoplasm</keyword>
<dbReference type="InterPro" id="IPR001412">
    <property type="entry name" value="aa-tRNA-synth_I_CS"/>
</dbReference>
<evidence type="ECO:0000259" key="10">
    <source>
        <dbReference type="Pfam" id="PF19269"/>
    </source>
</evidence>
<feature type="short sequence motif" description="'HIGH' region" evidence="7">
    <location>
        <begin position="16"/>
        <end position="26"/>
    </location>
</feature>
<name>A0A1W9NWZ2_UNCC3</name>
<dbReference type="InterPro" id="IPR045462">
    <property type="entry name" value="aa-tRNA-synth_I_cd-bd"/>
</dbReference>
<dbReference type="SUPFAM" id="SSF48163">
    <property type="entry name" value="An anticodon-binding domain of class I aminoacyl-tRNA synthetases"/>
    <property type="match status" value="1"/>
</dbReference>
<evidence type="ECO:0000256" key="7">
    <source>
        <dbReference type="HAMAP-Rule" id="MF_00022"/>
    </source>
</evidence>
<dbReference type="GO" id="GO:0006424">
    <property type="term" value="P:glutamyl-tRNA aminoacylation"/>
    <property type="evidence" value="ECO:0007669"/>
    <property type="project" value="UniProtKB-UniRule"/>
</dbReference>
<dbReference type="PROSITE" id="PS00178">
    <property type="entry name" value="AA_TRNA_LIGASE_I"/>
    <property type="match status" value="1"/>
</dbReference>
<reference evidence="12" key="1">
    <citation type="submission" date="2017-03" db="EMBL/GenBank/DDBJ databases">
        <title>Novel pathways for hydrocarbon cycling and metabolic interdependencies in hydrothermal sediment communities.</title>
        <authorList>
            <person name="Dombrowski N."/>
            <person name="Seitz K."/>
            <person name="Teske A."/>
            <person name="Baker B."/>
        </authorList>
    </citation>
    <scope>NUCLEOTIDE SEQUENCE [LARGE SCALE GENOMIC DNA]</scope>
</reference>
<comment type="subcellular location">
    <subcellularLocation>
        <location evidence="7">Cytoplasm</location>
    </subcellularLocation>
</comment>
<dbReference type="EC" id="6.1.1.17" evidence="7"/>
<comment type="function">
    <text evidence="7">Catalyzes the attachment of glutamate to tRNA(Glu) in a two-step reaction: glutamate is first activated by ATP to form Glu-AMP and then transferred to the acceptor end of tRNA(Glu).</text>
</comment>
<dbReference type="InterPro" id="IPR033910">
    <property type="entry name" value="GluRS_core"/>
</dbReference>
<dbReference type="GO" id="GO:0005524">
    <property type="term" value="F:ATP binding"/>
    <property type="evidence" value="ECO:0007669"/>
    <property type="project" value="UniProtKB-UniRule"/>
</dbReference>
<dbReference type="PANTHER" id="PTHR43311:SF2">
    <property type="entry name" value="GLUTAMATE--TRNA LIGASE, MITOCHONDRIAL-RELATED"/>
    <property type="match status" value="1"/>
</dbReference>
<dbReference type="Proteomes" id="UP000192520">
    <property type="component" value="Unassembled WGS sequence"/>
</dbReference>
<dbReference type="GO" id="GO:0008270">
    <property type="term" value="F:zinc ion binding"/>
    <property type="evidence" value="ECO:0007669"/>
    <property type="project" value="InterPro"/>
</dbReference>
<evidence type="ECO:0000256" key="6">
    <source>
        <dbReference type="ARBA" id="ARBA00023146"/>
    </source>
</evidence>
<dbReference type="InterPro" id="IPR049940">
    <property type="entry name" value="GluQ/Sye"/>
</dbReference>
<keyword evidence="6 7" id="KW-0030">Aminoacyl-tRNA synthetase</keyword>
<dbReference type="InterPro" id="IPR000924">
    <property type="entry name" value="Glu/Gln-tRNA-synth"/>
</dbReference>
<dbReference type="Pfam" id="PF00749">
    <property type="entry name" value="tRNA-synt_1c"/>
    <property type="match status" value="1"/>
</dbReference>
<dbReference type="FunFam" id="3.40.50.620:FF:000045">
    <property type="entry name" value="Glutamate--tRNA ligase, mitochondrial"/>
    <property type="match status" value="1"/>
</dbReference>
<dbReference type="AlphaFoldDB" id="A0A1W9NWZ2"/>
<keyword evidence="2 7" id="KW-0436">Ligase</keyword>
<feature type="domain" description="Glutamyl/glutaminyl-tRNA synthetase class Ib catalytic" evidence="9">
    <location>
        <begin position="10"/>
        <end position="326"/>
    </location>
</feature>
<comment type="similarity">
    <text evidence="1 7">Belongs to the class-I aminoacyl-tRNA synthetase family. Glutamate--tRNA ligase type 1 subfamily.</text>
</comment>
<proteinExistence type="inferred from homology"/>
<dbReference type="Pfam" id="PF19269">
    <property type="entry name" value="Anticodon_2"/>
    <property type="match status" value="1"/>
</dbReference>
<gene>
    <name evidence="7" type="primary">gltX</name>
    <name evidence="11" type="ORF">B5M47_03645</name>
</gene>
<evidence type="ECO:0000256" key="5">
    <source>
        <dbReference type="ARBA" id="ARBA00022917"/>
    </source>
</evidence>
<evidence type="ECO:0000256" key="4">
    <source>
        <dbReference type="ARBA" id="ARBA00022840"/>
    </source>
</evidence>
<dbReference type="EMBL" id="MZGJ01000029">
    <property type="protein sequence ID" value="OQX50599.1"/>
    <property type="molecule type" value="Genomic_DNA"/>
</dbReference>
<comment type="caution">
    <text evidence="7">Lacks conserved residue(s) required for the propagation of feature annotation.</text>
</comment>
<evidence type="ECO:0000256" key="1">
    <source>
        <dbReference type="ARBA" id="ARBA00007894"/>
    </source>
</evidence>
<evidence type="ECO:0000256" key="3">
    <source>
        <dbReference type="ARBA" id="ARBA00022741"/>
    </source>
</evidence>
<sequence length="510" mass="58096">MPNNSKFATIRVRSAPSPTGRPHIGTAYNALFNYAFARKHGGRFILRIEDTDRTRYVPEAEVEIFEALRWLGLEPDESPENGGEYGPYRQSERLEIYKKYAQELINTGAAYYCFCSKERLEEVRQKCSQEKQPPMYDSHCRKLDPREAKDRAKGGESYVIRLKVPQEGVTRFTDLVRGEIAVENRCIDDQVLLKSDGFPTYHLANVVDDHLMEISHIIRGEEWLPSVPKHILLYNAFGWKPPIYAHTPLLRGKDKSKLGKRHGALPALDYREQGFLPKAVLNYLAQLGWTHPEEKDLFDLSEMIKKFELADINTTAPVFDAEKLTWLNGKWIRSLSTERLAEKVKMWLEYKPTSRHPEEAVATEGSQGDSSPPKADQNDGKTTDLLGLVPLIQKRMKTLADFEPMTDFFFGAPEINSELLTQKGQTKEGIKKMLETAMEIINQIGVGDRDQLESKFRAKAAENSWKMGELCMAVRVAITGKTVSPPLFESLAILEKSEVLKRLRTAVEYL</sequence>
<dbReference type="PRINTS" id="PR00987">
    <property type="entry name" value="TRNASYNTHGLU"/>
</dbReference>
<dbReference type="STRING" id="1968527.B5M47_03645"/>
<dbReference type="GO" id="GO:0005829">
    <property type="term" value="C:cytosol"/>
    <property type="evidence" value="ECO:0007669"/>
    <property type="project" value="TreeGrafter"/>
</dbReference>
<dbReference type="InterPro" id="IPR008925">
    <property type="entry name" value="aa_tRNA-synth_I_cd-bd_sf"/>
</dbReference>
<evidence type="ECO:0000313" key="11">
    <source>
        <dbReference type="EMBL" id="OQX50599.1"/>
    </source>
</evidence>
<dbReference type="GO" id="GO:0004818">
    <property type="term" value="F:glutamate-tRNA ligase activity"/>
    <property type="evidence" value="ECO:0007669"/>
    <property type="project" value="UniProtKB-UniRule"/>
</dbReference>
<dbReference type="InterPro" id="IPR014729">
    <property type="entry name" value="Rossmann-like_a/b/a_fold"/>
</dbReference>
<evidence type="ECO:0000256" key="2">
    <source>
        <dbReference type="ARBA" id="ARBA00022598"/>
    </source>
</evidence>
<evidence type="ECO:0000259" key="9">
    <source>
        <dbReference type="Pfam" id="PF00749"/>
    </source>
</evidence>
<organism evidence="11 12">
    <name type="scientific">candidate division CPR3 bacterium 4484_211</name>
    <dbReference type="NCBI Taxonomy" id="1968527"/>
    <lineage>
        <taxon>Bacteria</taxon>
        <taxon>Bacteria division CPR3</taxon>
    </lineage>
</organism>
<accession>A0A1W9NWZ2</accession>
<evidence type="ECO:0000313" key="12">
    <source>
        <dbReference type="Proteomes" id="UP000192520"/>
    </source>
</evidence>
<keyword evidence="4 7" id="KW-0067">ATP-binding</keyword>
<keyword evidence="5 7" id="KW-0648">Protein biosynthesis</keyword>
<dbReference type="CDD" id="cd00808">
    <property type="entry name" value="GluRS_core"/>
    <property type="match status" value="1"/>
</dbReference>
<dbReference type="NCBIfam" id="TIGR00464">
    <property type="entry name" value="gltX_bact"/>
    <property type="match status" value="1"/>
</dbReference>
<evidence type="ECO:0000256" key="8">
    <source>
        <dbReference type="SAM" id="MobiDB-lite"/>
    </source>
</evidence>
<comment type="subunit">
    <text evidence="7">Monomer.</text>
</comment>
<dbReference type="HAMAP" id="MF_00022">
    <property type="entry name" value="Glu_tRNA_synth_type1"/>
    <property type="match status" value="1"/>
</dbReference>
<protein>
    <recommendedName>
        <fullName evidence="7">Glutamate--tRNA ligase</fullName>
        <ecNumber evidence="7">6.1.1.17</ecNumber>
    </recommendedName>
    <alternativeName>
        <fullName evidence="7">Glutamyl-tRNA synthetase</fullName>
        <shortName evidence="7">GluRS</shortName>
    </alternativeName>
</protein>
<comment type="caution">
    <text evidence="11">The sequence shown here is derived from an EMBL/GenBank/DDBJ whole genome shotgun (WGS) entry which is preliminary data.</text>
</comment>
<feature type="region of interest" description="Disordered" evidence="8">
    <location>
        <begin position="355"/>
        <end position="382"/>
    </location>
</feature>
<keyword evidence="3 7" id="KW-0547">Nucleotide-binding</keyword>
<dbReference type="InterPro" id="IPR004527">
    <property type="entry name" value="Glu-tRNA-ligase_bac/mito"/>
</dbReference>
<dbReference type="SUPFAM" id="SSF52374">
    <property type="entry name" value="Nucleotidylyl transferase"/>
    <property type="match status" value="1"/>
</dbReference>
<dbReference type="Gene3D" id="1.10.10.350">
    <property type="match status" value="1"/>
</dbReference>
<comment type="catalytic activity">
    <reaction evidence="7">
        <text>tRNA(Glu) + L-glutamate + ATP = L-glutamyl-tRNA(Glu) + AMP + diphosphate</text>
        <dbReference type="Rhea" id="RHEA:23540"/>
        <dbReference type="Rhea" id="RHEA-COMP:9663"/>
        <dbReference type="Rhea" id="RHEA-COMP:9680"/>
        <dbReference type="ChEBI" id="CHEBI:29985"/>
        <dbReference type="ChEBI" id="CHEBI:30616"/>
        <dbReference type="ChEBI" id="CHEBI:33019"/>
        <dbReference type="ChEBI" id="CHEBI:78442"/>
        <dbReference type="ChEBI" id="CHEBI:78520"/>
        <dbReference type="ChEBI" id="CHEBI:456215"/>
        <dbReference type="EC" id="6.1.1.17"/>
    </reaction>
</comment>
<feature type="domain" description="Aminoacyl-tRNA synthetase class I anticodon-binding" evidence="10">
    <location>
        <begin position="340"/>
        <end position="506"/>
    </location>
</feature>
<dbReference type="Gene3D" id="3.40.50.620">
    <property type="entry name" value="HUPs"/>
    <property type="match status" value="1"/>
</dbReference>
<dbReference type="PANTHER" id="PTHR43311">
    <property type="entry name" value="GLUTAMATE--TRNA LIGASE"/>
    <property type="match status" value="1"/>
</dbReference>
<feature type="binding site" evidence="7">
    <location>
        <position position="260"/>
    </location>
    <ligand>
        <name>ATP</name>
        <dbReference type="ChEBI" id="CHEBI:30616"/>
    </ligand>
</feature>
<dbReference type="GO" id="GO:0000049">
    <property type="term" value="F:tRNA binding"/>
    <property type="evidence" value="ECO:0007669"/>
    <property type="project" value="InterPro"/>
</dbReference>